<reference evidence="1 2" key="1">
    <citation type="submission" date="2018-11" db="EMBL/GenBank/DDBJ databases">
        <title>Genome sequence and assembly of Colletotrichum spinosum.</title>
        <authorList>
            <person name="Gan P."/>
            <person name="Shirasu K."/>
        </authorList>
    </citation>
    <scope>NUCLEOTIDE SEQUENCE [LARGE SCALE GENOMIC DNA]</scope>
    <source>
        <strain evidence="1 2">CBS 515.97</strain>
    </source>
</reference>
<protein>
    <submittedName>
        <fullName evidence="1">Uncharacterized protein</fullName>
    </submittedName>
</protein>
<name>A0A4R8QCC7_9PEZI</name>
<evidence type="ECO:0000313" key="1">
    <source>
        <dbReference type="EMBL" id="TDZ34516.1"/>
    </source>
</evidence>
<accession>A0A4R8QCC7</accession>
<dbReference type="Proteomes" id="UP000295083">
    <property type="component" value="Unassembled WGS sequence"/>
</dbReference>
<organism evidence="1 2">
    <name type="scientific">Colletotrichum spinosum</name>
    <dbReference type="NCBI Taxonomy" id="1347390"/>
    <lineage>
        <taxon>Eukaryota</taxon>
        <taxon>Fungi</taxon>
        <taxon>Dikarya</taxon>
        <taxon>Ascomycota</taxon>
        <taxon>Pezizomycotina</taxon>
        <taxon>Sordariomycetes</taxon>
        <taxon>Hypocreomycetidae</taxon>
        <taxon>Glomerellales</taxon>
        <taxon>Glomerellaceae</taxon>
        <taxon>Colletotrichum</taxon>
        <taxon>Colletotrichum orbiculare species complex</taxon>
    </lineage>
</organism>
<comment type="caution">
    <text evidence="1">The sequence shown here is derived from an EMBL/GenBank/DDBJ whole genome shotgun (WGS) entry which is preliminary data.</text>
</comment>
<dbReference type="EMBL" id="QAPG01000052">
    <property type="protein sequence ID" value="TDZ34516.1"/>
    <property type="molecule type" value="Genomic_DNA"/>
</dbReference>
<sequence>MLRLKDNLNGKSLTKNLRLPRFQLRSRLHRISLHFGSESHACVDAPMLAKSVQRQLQCDCRTTRDVMNFMSSFIGARATAPVTVLNPISLRFDGFPLGLPVKAPSFKQSLLIPLVHVNDGLWSLVVLSRQRKKLVLSHYDPVPSQASHAKVVSAIAAWASRVLPKMEIEADEESTLPAALASGFVVLSMMQDICNNLPVAPYVHLESLKFQLFASLIQAKVYLAEAPAKYYPASMRQVISLLQL</sequence>
<gene>
    <name evidence="1" type="ORF">C8035_v010783</name>
</gene>
<evidence type="ECO:0000313" key="2">
    <source>
        <dbReference type="Proteomes" id="UP000295083"/>
    </source>
</evidence>
<proteinExistence type="predicted"/>
<keyword evidence="2" id="KW-1185">Reference proteome</keyword>
<dbReference type="AlphaFoldDB" id="A0A4R8QCC7"/>